<evidence type="ECO:0000313" key="2">
    <source>
        <dbReference type="EMBL" id="CAG5089911.1"/>
    </source>
</evidence>
<evidence type="ECO:0000259" key="1">
    <source>
        <dbReference type="SMART" id="SM00181"/>
    </source>
</evidence>
<feature type="domain" description="EGF-like" evidence="1">
    <location>
        <begin position="687"/>
        <end position="729"/>
    </location>
</feature>
<keyword evidence="3" id="KW-1185">Reference proteome</keyword>
<comment type="caution">
    <text evidence="2">The sequence shown here is derived from an EMBL/GenBank/DDBJ whole genome shotgun (WGS) entry which is preliminary data.</text>
</comment>
<evidence type="ECO:0000313" key="3">
    <source>
        <dbReference type="Proteomes" id="UP000786811"/>
    </source>
</evidence>
<feature type="domain" description="EGF-like" evidence="1">
    <location>
        <begin position="368"/>
        <end position="422"/>
    </location>
</feature>
<sequence length="815" mass="91287">MGESKCVPLLGGFCFKDYDCIINNSSCIDNKCQCQKNLMAFNENECTECKFILHSEKEFLLKKMDATSSVFYGFDEDDSDNGNSCAYFDGRPCDPKAENPCCDPVQKCTIAVKNDRWSYQCKQKASLGQNCTSDFDCEKDLYAECSNADVCVCNENYVMKNKSRCEQLLGGQCYHDESCNIDNSACIENKCQCNPSFRNPDKYKCLPSGCIMTQILGQRQLRTKLGNQCKTDSDCGEVRHTKCSDNHECVCAENQIMVNKATCLPLLDGFCTNDSPCFVKNSVCINNECQCQDGYVPLSHNQCTAHCHPHLSFPCCESNNKCTKIFEWSVKRHISVCLKPVLLGDSCQTDLDCLTVKNSWCNQNKKCECVNNSVQHNPSTCSSLIGGHCLTDDDCLILNTVCTDYLCTCKPSFVYRPQDQCIPNISLGSSCEHNDDCDDPGHSECSEDKICVCKPRRFIKHNTCQPRLATHGTFCQSDDDCALIKYMKCSENNKCVCHDKTILINNTTCAPILGAPLRKSCVDTLDCDDIWHMKCSENKTCICKANHIEVNQALCKPLLGAICHSNECGVNNSVCVDYECQCKPSFRRDISHSTCSANYKCVCQENHVAIINNATCEPLLGGLCETDEVCRTEHSVCINNRCQCTNRKLDSPCKRSLDCTGVDFTECNINNNRCQCIENFVKINNSTCSPVIKGFCSNHEDCNVVNSICDNNYCQCKPKFFQKNSTHCVEIYNTPIKILKNNFLINFKTCNVNFAILRESCKTDNDCSDILHAKCSLDKKCICRDNNVVTNEAICSPLLGEFCWRNELCAVDNAV</sequence>
<dbReference type="OrthoDB" id="504708at2759"/>
<dbReference type="SMART" id="SM00181">
    <property type="entry name" value="EGF"/>
    <property type="match status" value="7"/>
</dbReference>
<dbReference type="AlphaFoldDB" id="A0A8J2MHL2"/>
<organism evidence="2 3">
    <name type="scientific">Cotesia congregata</name>
    <name type="common">Parasitoid wasp</name>
    <name type="synonym">Apanteles congregatus</name>
    <dbReference type="NCBI Taxonomy" id="51543"/>
    <lineage>
        <taxon>Eukaryota</taxon>
        <taxon>Metazoa</taxon>
        <taxon>Ecdysozoa</taxon>
        <taxon>Arthropoda</taxon>
        <taxon>Hexapoda</taxon>
        <taxon>Insecta</taxon>
        <taxon>Pterygota</taxon>
        <taxon>Neoptera</taxon>
        <taxon>Endopterygota</taxon>
        <taxon>Hymenoptera</taxon>
        <taxon>Apocrita</taxon>
        <taxon>Ichneumonoidea</taxon>
        <taxon>Braconidae</taxon>
        <taxon>Microgastrinae</taxon>
        <taxon>Cotesia</taxon>
    </lineage>
</organism>
<feature type="non-terminal residue" evidence="2">
    <location>
        <position position="815"/>
    </location>
</feature>
<feature type="domain" description="EGF-like" evidence="1">
    <location>
        <begin position="228"/>
        <end position="264"/>
    </location>
</feature>
<name>A0A8J2MHL2_COTCN</name>
<dbReference type="PANTHER" id="PTHR39069:SF8">
    <property type="entry name" value="FI17111P1"/>
    <property type="match status" value="1"/>
</dbReference>
<reference evidence="2" key="1">
    <citation type="submission" date="2021-04" db="EMBL/GenBank/DDBJ databases">
        <authorList>
            <person name="Chebbi M.A.C M."/>
        </authorList>
    </citation>
    <scope>NUCLEOTIDE SEQUENCE</scope>
</reference>
<gene>
    <name evidence="2" type="ORF">HICCMSTLAB_LOCUS5425</name>
</gene>
<dbReference type="EMBL" id="CAJNRD030001119">
    <property type="protein sequence ID" value="CAG5089911.1"/>
    <property type="molecule type" value="Genomic_DNA"/>
</dbReference>
<feature type="domain" description="EGF-like" evidence="1">
    <location>
        <begin position="270"/>
        <end position="304"/>
    </location>
</feature>
<dbReference type="Proteomes" id="UP000786811">
    <property type="component" value="Unassembled WGS sequence"/>
</dbReference>
<dbReference type="InterPro" id="IPR006149">
    <property type="entry name" value="EB_dom"/>
</dbReference>
<dbReference type="InterPro" id="IPR000742">
    <property type="entry name" value="EGF"/>
</dbReference>
<feature type="domain" description="EGF-like" evidence="1">
    <location>
        <begin position="562"/>
        <end position="596"/>
    </location>
</feature>
<dbReference type="PANTHER" id="PTHR39069">
    <property type="entry name" value="ECDYSONE-INDUCIBLE GENE E1, ISOFORM A"/>
    <property type="match status" value="1"/>
</dbReference>
<proteinExistence type="predicted"/>
<feature type="domain" description="EGF-like" evidence="1">
    <location>
        <begin position="430"/>
        <end position="465"/>
    </location>
</feature>
<feature type="domain" description="EGF-like" evidence="1">
    <location>
        <begin position="130"/>
        <end position="166"/>
    </location>
</feature>
<accession>A0A8J2MHL2</accession>
<dbReference type="Pfam" id="PF01683">
    <property type="entry name" value="EB"/>
    <property type="match status" value="2"/>
</dbReference>
<protein>
    <recommendedName>
        <fullName evidence="1">EGF-like domain-containing protein</fullName>
    </recommendedName>
</protein>